<evidence type="ECO:0000256" key="5">
    <source>
        <dbReference type="ARBA" id="ARBA00023170"/>
    </source>
</evidence>
<keyword evidence="2" id="KW-0812">Transmembrane</keyword>
<evidence type="ECO:0000256" key="1">
    <source>
        <dbReference type="ARBA" id="ARBA00004370"/>
    </source>
</evidence>
<reference evidence="9" key="2">
    <citation type="submission" date="2025-09" db="UniProtKB">
        <authorList>
            <consortium name="Ensembl"/>
        </authorList>
    </citation>
    <scope>IDENTIFICATION</scope>
</reference>
<sequence length="335" mass="37628">MREAAALLLTWPPSPAQVWSFWEIRLIQAPVVVARVGSSVTMPCRASTSSVSYIHWYRQLEGQAPERLLYMALSQRDVQWDSVLRGDKVTAAKGRDGRSCTLSLMKLEKGDEGVYYCAFLIWVESLWSAYSKIFGAGTKLFVIDRNLATDMTPKPTVFLPSIAEINFHKAGTYLCLLEKFFPDVIQVYWEEKNGKSVLDSQQGNTIKTNDTYMKFSWLTVSERSMDKEHICFVKHEKNRGGSTQKILFPSINEGIIHPFPDDSGSRDSDMLSQRSPPFLFFLSFCLIWAAPTAYGGSQARGLTRAVAASLRHSHSNTGSKTHLQPTPQLTAMLDP</sequence>
<keyword evidence="10" id="KW-1185">Reference proteome</keyword>
<dbReference type="InterPro" id="IPR013783">
    <property type="entry name" value="Ig-like_fold"/>
</dbReference>
<evidence type="ECO:0000313" key="9">
    <source>
        <dbReference type="Ensembl" id="ENSCWAP00000013747.1"/>
    </source>
</evidence>
<dbReference type="InterPro" id="IPR036179">
    <property type="entry name" value="Ig-like_dom_sf"/>
</dbReference>
<evidence type="ECO:0000256" key="2">
    <source>
        <dbReference type="ARBA" id="ARBA00022692"/>
    </source>
</evidence>
<feature type="compositionally biased region" description="Polar residues" evidence="7">
    <location>
        <begin position="315"/>
        <end position="329"/>
    </location>
</feature>
<dbReference type="Ensembl" id="ENSCWAT00000014920.1">
    <property type="protein sequence ID" value="ENSCWAP00000013747.1"/>
    <property type="gene ID" value="ENSCWAG00000010659.1"/>
</dbReference>
<feature type="region of interest" description="Disordered" evidence="7">
    <location>
        <begin position="313"/>
        <end position="335"/>
    </location>
</feature>
<dbReference type="SMART" id="SM00409">
    <property type="entry name" value="IG"/>
    <property type="match status" value="1"/>
</dbReference>
<dbReference type="SMART" id="SM00406">
    <property type="entry name" value="IGv"/>
    <property type="match status" value="1"/>
</dbReference>
<dbReference type="Proteomes" id="UP000694540">
    <property type="component" value="Unplaced"/>
</dbReference>
<dbReference type="PANTHER" id="PTHR19256">
    <property type="entry name" value="T-CELL RECEPTOR GAMMA CHAIN"/>
    <property type="match status" value="1"/>
</dbReference>
<dbReference type="PANTHER" id="PTHR19256:SF65">
    <property type="entry name" value="T CELL RECEPTOR GAMMA CONSTANT 1-RELATED"/>
    <property type="match status" value="1"/>
</dbReference>
<dbReference type="InterPro" id="IPR013106">
    <property type="entry name" value="Ig_V-set"/>
</dbReference>
<dbReference type="InterPro" id="IPR007110">
    <property type="entry name" value="Ig-like_dom"/>
</dbReference>
<dbReference type="Gene3D" id="2.60.40.10">
    <property type="entry name" value="Immunoglobulins"/>
    <property type="match status" value="2"/>
</dbReference>
<dbReference type="SUPFAM" id="SSF48726">
    <property type="entry name" value="Immunoglobulin"/>
    <property type="match status" value="2"/>
</dbReference>
<feature type="domain" description="Ig-like" evidence="8">
    <location>
        <begin position="13"/>
        <end position="117"/>
    </location>
</feature>
<dbReference type="Pfam" id="PF07686">
    <property type="entry name" value="V-set"/>
    <property type="match status" value="1"/>
</dbReference>
<keyword evidence="3" id="KW-1133">Transmembrane helix</keyword>
<comment type="subcellular location">
    <subcellularLocation>
        <location evidence="1">Membrane</location>
    </subcellularLocation>
</comment>
<dbReference type="InterPro" id="IPR051117">
    <property type="entry name" value="TRG_var/const_region"/>
</dbReference>
<reference evidence="9" key="1">
    <citation type="submission" date="2025-08" db="UniProtKB">
        <authorList>
            <consortium name="Ensembl"/>
        </authorList>
    </citation>
    <scope>IDENTIFICATION</scope>
</reference>
<keyword evidence="4" id="KW-0472">Membrane</keyword>
<dbReference type="Pfam" id="PF07654">
    <property type="entry name" value="C1-set"/>
    <property type="match status" value="1"/>
</dbReference>
<evidence type="ECO:0000313" key="10">
    <source>
        <dbReference type="Proteomes" id="UP000694540"/>
    </source>
</evidence>
<proteinExistence type="predicted"/>
<name>A0A8C3WPZ7_9CETA</name>
<protein>
    <recommendedName>
        <fullName evidence="8">Ig-like domain-containing protein</fullName>
    </recommendedName>
</protein>
<dbReference type="InterPro" id="IPR003597">
    <property type="entry name" value="Ig_C1-set"/>
</dbReference>
<organism evidence="9 10">
    <name type="scientific">Catagonus wagneri</name>
    <name type="common">Chacoan peccary</name>
    <dbReference type="NCBI Taxonomy" id="51154"/>
    <lineage>
        <taxon>Eukaryota</taxon>
        <taxon>Metazoa</taxon>
        <taxon>Chordata</taxon>
        <taxon>Craniata</taxon>
        <taxon>Vertebrata</taxon>
        <taxon>Euteleostomi</taxon>
        <taxon>Mammalia</taxon>
        <taxon>Eutheria</taxon>
        <taxon>Laurasiatheria</taxon>
        <taxon>Artiodactyla</taxon>
        <taxon>Suina</taxon>
        <taxon>Tayassuidae</taxon>
        <taxon>Catagonus</taxon>
    </lineage>
</organism>
<dbReference type="InterPro" id="IPR003599">
    <property type="entry name" value="Ig_sub"/>
</dbReference>
<dbReference type="PROSITE" id="PS50835">
    <property type="entry name" value="IG_LIKE"/>
    <property type="match status" value="2"/>
</dbReference>
<keyword evidence="5" id="KW-0675">Receptor</keyword>
<dbReference type="AlphaFoldDB" id="A0A8C3WPZ7"/>
<feature type="domain" description="Ig-like" evidence="8">
    <location>
        <begin position="153"/>
        <end position="248"/>
    </location>
</feature>
<evidence type="ECO:0000259" key="8">
    <source>
        <dbReference type="PROSITE" id="PS50835"/>
    </source>
</evidence>
<keyword evidence="6" id="KW-0393">Immunoglobulin domain</keyword>
<evidence type="ECO:0000256" key="6">
    <source>
        <dbReference type="ARBA" id="ARBA00023319"/>
    </source>
</evidence>
<evidence type="ECO:0000256" key="3">
    <source>
        <dbReference type="ARBA" id="ARBA00022989"/>
    </source>
</evidence>
<dbReference type="GO" id="GO:0016020">
    <property type="term" value="C:membrane"/>
    <property type="evidence" value="ECO:0007669"/>
    <property type="project" value="UniProtKB-SubCell"/>
</dbReference>
<dbReference type="SMART" id="SM00407">
    <property type="entry name" value="IGc1"/>
    <property type="match status" value="1"/>
</dbReference>
<evidence type="ECO:0000256" key="4">
    <source>
        <dbReference type="ARBA" id="ARBA00023136"/>
    </source>
</evidence>
<dbReference type="GeneTree" id="ENSGT00940000153143"/>
<evidence type="ECO:0000256" key="7">
    <source>
        <dbReference type="SAM" id="MobiDB-lite"/>
    </source>
</evidence>
<accession>A0A8C3WPZ7</accession>